<dbReference type="EMBL" id="JAFHKP010000035">
    <property type="protein sequence ID" value="KAG5467326.1"/>
    <property type="molecule type" value="Genomic_DNA"/>
</dbReference>
<dbReference type="KEGG" id="lenr:94168255"/>
<organism evidence="1 2">
    <name type="scientific">Leishmania enriettii</name>
    <dbReference type="NCBI Taxonomy" id="5663"/>
    <lineage>
        <taxon>Eukaryota</taxon>
        <taxon>Discoba</taxon>
        <taxon>Euglenozoa</taxon>
        <taxon>Kinetoplastea</taxon>
        <taxon>Metakinetoplastina</taxon>
        <taxon>Trypanosomatida</taxon>
        <taxon>Trypanosomatidae</taxon>
        <taxon>Leishmaniinae</taxon>
        <taxon>Leishmania</taxon>
    </lineage>
</organism>
<dbReference type="GeneID" id="94168255"/>
<comment type="caution">
    <text evidence="1">The sequence shown here is derived from an EMBL/GenBank/DDBJ whole genome shotgun (WGS) entry which is preliminary data.</text>
</comment>
<evidence type="ECO:0000313" key="1">
    <source>
        <dbReference type="EMBL" id="KAG5467326.1"/>
    </source>
</evidence>
<dbReference type="OrthoDB" id="10294816at2759"/>
<dbReference type="RefSeq" id="XP_067688848.1">
    <property type="nucleotide sequence ID" value="XM_067832745.1"/>
</dbReference>
<accession>A0A836G3M4</accession>
<dbReference type="Proteomes" id="UP000674179">
    <property type="component" value="Chromosome 35"/>
</dbReference>
<keyword evidence="2" id="KW-1185">Reference proteome</keyword>
<protein>
    <submittedName>
        <fullName evidence="1">Uncharacterized protein</fullName>
    </submittedName>
</protein>
<reference evidence="1 2" key="1">
    <citation type="submission" date="2021-02" db="EMBL/GenBank/DDBJ databases">
        <title>Leishmania (Mundinia) enrietti genome sequencing and assembly.</title>
        <authorList>
            <person name="Almutairi H."/>
            <person name="Gatherer D."/>
        </authorList>
    </citation>
    <scope>NUCLEOTIDE SEQUENCE [LARGE SCALE GENOMIC DNA]</scope>
    <source>
        <strain evidence="1">CUR178</strain>
    </source>
</reference>
<proteinExistence type="predicted"/>
<gene>
    <name evidence="1" type="ORF">CUR178_00968</name>
</gene>
<dbReference type="AlphaFoldDB" id="A0A836G3M4"/>
<evidence type="ECO:0000313" key="2">
    <source>
        <dbReference type="Proteomes" id="UP000674179"/>
    </source>
</evidence>
<sequence length="126" mass="13909">MQSDSQPFYAAVLCFSYLTWMGAGLLQEDNTLLGSTPPGPRGCSARRVAVLTISDDVVVELRLYSLVTRGNGTFIDGSVAQSNPHQFTQALERDKSEDDSLNYEGNILSLELQRRGRGRHTSHYSV</sequence>
<name>A0A836G3M4_LEIEN</name>